<dbReference type="Proteomes" id="UP000182152">
    <property type="component" value="Unassembled WGS sequence"/>
</dbReference>
<sequence>MEKEEIKLRAKIAGLQEKESFYINMSMFRQETLKDVNRLIPSKRKSYSENKKLLENIVEKAKQTAAEKNIYKQQLHDLKQRMK</sequence>
<gene>
    <name evidence="2" type="ORF">RV14_GL000108</name>
</gene>
<evidence type="ECO:0000313" key="3">
    <source>
        <dbReference type="Proteomes" id="UP000182152"/>
    </source>
</evidence>
<keyword evidence="3" id="KW-1185">Reference proteome</keyword>
<keyword evidence="1" id="KW-0175">Coiled coil</keyword>
<evidence type="ECO:0000256" key="1">
    <source>
        <dbReference type="SAM" id="Coils"/>
    </source>
</evidence>
<evidence type="ECO:0000313" key="2">
    <source>
        <dbReference type="EMBL" id="OJG83931.1"/>
    </source>
</evidence>
<reference evidence="2 3" key="1">
    <citation type="submission" date="2014-12" db="EMBL/GenBank/DDBJ databases">
        <title>Draft genome sequences of 29 type strains of Enterococci.</title>
        <authorList>
            <person name="Zhong Z."/>
            <person name="Sun Z."/>
            <person name="Liu W."/>
            <person name="Zhang W."/>
            <person name="Zhang H."/>
        </authorList>
    </citation>
    <scope>NUCLEOTIDE SEQUENCE [LARGE SCALE GENOMIC DNA]</scope>
    <source>
        <strain evidence="2 3">DSM 15687</strain>
    </source>
</reference>
<dbReference type="EMBL" id="JXLB01000001">
    <property type="protein sequence ID" value="OJG83931.1"/>
    <property type="molecule type" value="Genomic_DNA"/>
</dbReference>
<feature type="coiled-coil region" evidence="1">
    <location>
        <begin position="44"/>
        <end position="81"/>
    </location>
</feature>
<name>A0A1L8WSD3_9ENTE</name>
<proteinExistence type="predicted"/>
<comment type="caution">
    <text evidence="2">The sequence shown here is derived from an EMBL/GenBank/DDBJ whole genome shotgun (WGS) entry which is preliminary data.</text>
</comment>
<organism evidence="2 3">
    <name type="scientific">Enterococcus ratti</name>
    <dbReference type="NCBI Taxonomy" id="150033"/>
    <lineage>
        <taxon>Bacteria</taxon>
        <taxon>Bacillati</taxon>
        <taxon>Bacillota</taxon>
        <taxon>Bacilli</taxon>
        <taxon>Lactobacillales</taxon>
        <taxon>Enterococcaceae</taxon>
        <taxon>Enterococcus</taxon>
    </lineage>
</organism>
<dbReference type="AlphaFoldDB" id="A0A1L8WSD3"/>
<protein>
    <submittedName>
        <fullName evidence="2">Uncharacterized protein</fullName>
    </submittedName>
</protein>
<accession>A0A1L8WSD3</accession>
<dbReference type="RefSeq" id="WP_071854410.1">
    <property type="nucleotide sequence ID" value="NZ_JXLB01000001.1"/>
</dbReference>